<proteinExistence type="predicted"/>
<name>A0ABN7T589_OIKDI</name>
<sequence>MTNGYRSEGDTVTLTHDNGNSAQSYYQYTAHVYQYDNNSPQFESPAIWWIMSGCQGQTYYLTPQDPDGDEIVCRWSTMYEASFLAHDKEGFDVDGETNWPLNQLSLDATACAVTYHPEYDSNGGNKPIGVQVEDFDANGDIKSSVTSVFLAKVFTPGMDESILDNPYTVINRRKRDAEDDDTHQDGQQRAWTERPNLSFLTRNTDHCDGLPVWVDPTPPN</sequence>
<organism evidence="2 3">
    <name type="scientific">Oikopleura dioica</name>
    <name type="common">Tunicate</name>
    <dbReference type="NCBI Taxonomy" id="34765"/>
    <lineage>
        <taxon>Eukaryota</taxon>
        <taxon>Metazoa</taxon>
        <taxon>Chordata</taxon>
        <taxon>Tunicata</taxon>
        <taxon>Appendicularia</taxon>
        <taxon>Copelata</taxon>
        <taxon>Oikopleuridae</taxon>
        <taxon>Oikopleura</taxon>
    </lineage>
</organism>
<reference evidence="2 3" key="1">
    <citation type="submission" date="2021-04" db="EMBL/GenBank/DDBJ databases">
        <authorList>
            <person name="Bliznina A."/>
        </authorList>
    </citation>
    <scope>NUCLEOTIDE SEQUENCE [LARGE SCALE GENOMIC DNA]</scope>
</reference>
<evidence type="ECO:0000256" key="1">
    <source>
        <dbReference type="SAM" id="MobiDB-lite"/>
    </source>
</evidence>
<evidence type="ECO:0000313" key="2">
    <source>
        <dbReference type="EMBL" id="CAG5110835.1"/>
    </source>
</evidence>
<evidence type="ECO:0000313" key="3">
    <source>
        <dbReference type="Proteomes" id="UP001158576"/>
    </source>
</evidence>
<keyword evidence="3" id="KW-1185">Reference proteome</keyword>
<protein>
    <submittedName>
        <fullName evidence="2">Oidioi.mRNA.OKI2018_I69.chr2.g5191.t1.cds</fullName>
    </submittedName>
</protein>
<accession>A0ABN7T589</accession>
<gene>
    <name evidence="2" type="ORF">OKIOD_LOCUS13956</name>
</gene>
<dbReference type="EMBL" id="OU015567">
    <property type="protein sequence ID" value="CAG5110835.1"/>
    <property type="molecule type" value="Genomic_DNA"/>
</dbReference>
<feature type="region of interest" description="Disordered" evidence="1">
    <location>
        <begin position="174"/>
        <end position="194"/>
    </location>
</feature>
<dbReference type="Proteomes" id="UP001158576">
    <property type="component" value="Chromosome 2"/>
</dbReference>